<dbReference type="Gene3D" id="1.10.530.10">
    <property type="match status" value="1"/>
</dbReference>
<dbReference type="Proteomes" id="UP001595583">
    <property type="component" value="Unassembled WGS sequence"/>
</dbReference>
<protein>
    <recommendedName>
        <fullName evidence="4">Lysozyme</fullName>
    </recommendedName>
</protein>
<evidence type="ECO:0000313" key="2">
    <source>
        <dbReference type="EMBL" id="MFC3206103.1"/>
    </source>
</evidence>
<keyword evidence="3" id="KW-1185">Reference proteome</keyword>
<keyword evidence="1" id="KW-0812">Transmembrane</keyword>
<dbReference type="SUPFAM" id="SSF53955">
    <property type="entry name" value="Lysozyme-like"/>
    <property type="match status" value="1"/>
</dbReference>
<name>A0ABV7K6Z7_9HYPH</name>
<proteinExistence type="predicted"/>
<sequence length="289" mass="31203">MNDVPTGAANAAARDKYWVYRPVLNLIGTSEGTDKGRGYNETLGYGIMLDGKVTKGKGPTIDLVSMTLDQVDAVQTRMLKDPDNGRLNSSALGRYQVIRTTLRAIRKQLPSRYPGSRKFDADCQDEMACYLLGQRGIDKWLAGRLSLDTLIRNLAQEWASIPKPDGKGHYDGQGTGVSVSQVKAALAEVGRRHQQGQPKQTVEVKVPVEVEKPVVPEAVEKQVKSKTNLWGWLTTIFGSGGVGIAGLLGADWQTILAIGGLSLGGLVVVILLRRQIIAAVQDIRGAVEG</sequence>
<comment type="caution">
    <text evidence="2">The sequence shown here is derived from an EMBL/GenBank/DDBJ whole genome shotgun (WGS) entry which is preliminary data.</text>
</comment>
<gene>
    <name evidence="2" type="ORF">ACFOHJ_07770</name>
</gene>
<keyword evidence="1" id="KW-1133">Transmembrane helix</keyword>
<evidence type="ECO:0008006" key="4">
    <source>
        <dbReference type="Google" id="ProtNLM"/>
    </source>
</evidence>
<evidence type="ECO:0000256" key="1">
    <source>
        <dbReference type="SAM" id="Phobius"/>
    </source>
</evidence>
<dbReference type="RefSeq" id="WP_378219914.1">
    <property type="nucleotide sequence ID" value="NZ_JBHRTK010000009.1"/>
</dbReference>
<organism evidence="2 3">
    <name type="scientific">Aquamicrobium soli</name>
    <dbReference type="NCBI Taxonomy" id="1811518"/>
    <lineage>
        <taxon>Bacteria</taxon>
        <taxon>Pseudomonadati</taxon>
        <taxon>Pseudomonadota</taxon>
        <taxon>Alphaproteobacteria</taxon>
        <taxon>Hyphomicrobiales</taxon>
        <taxon>Phyllobacteriaceae</taxon>
        <taxon>Aquamicrobium</taxon>
    </lineage>
</organism>
<evidence type="ECO:0000313" key="3">
    <source>
        <dbReference type="Proteomes" id="UP001595583"/>
    </source>
</evidence>
<dbReference type="InterPro" id="IPR023346">
    <property type="entry name" value="Lysozyme-like_dom_sf"/>
</dbReference>
<feature type="transmembrane region" description="Helical" evidence="1">
    <location>
        <begin position="254"/>
        <end position="272"/>
    </location>
</feature>
<dbReference type="EMBL" id="JBHRTK010000009">
    <property type="protein sequence ID" value="MFC3206103.1"/>
    <property type="molecule type" value="Genomic_DNA"/>
</dbReference>
<reference evidence="3" key="1">
    <citation type="journal article" date="2019" name="Int. J. Syst. Evol. Microbiol.">
        <title>The Global Catalogue of Microorganisms (GCM) 10K type strain sequencing project: providing services to taxonomists for standard genome sequencing and annotation.</title>
        <authorList>
            <consortium name="The Broad Institute Genomics Platform"/>
            <consortium name="The Broad Institute Genome Sequencing Center for Infectious Disease"/>
            <person name="Wu L."/>
            <person name="Ma J."/>
        </authorList>
    </citation>
    <scope>NUCLEOTIDE SEQUENCE [LARGE SCALE GENOMIC DNA]</scope>
    <source>
        <strain evidence="3">KCTC 52165</strain>
    </source>
</reference>
<accession>A0ABV7K6Z7</accession>
<keyword evidence="1" id="KW-0472">Membrane</keyword>
<feature type="transmembrane region" description="Helical" evidence="1">
    <location>
        <begin position="229"/>
        <end position="248"/>
    </location>
</feature>